<comment type="caution">
    <text evidence="2">The sequence shown here is derived from an EMBL/GenBank/DDBJ whole genome shotgun (WGS) entry which is preliminary data.</text>
</comment>
<feature type="compositionally biased region" description="Polar residues" evidence="1">
    <location>
        <begin position="91"/>
        <end position="106"/>
    </location>
</feature>
<evidence type="ECO:0008006" key="4">
    <source>
        <dbReference type="Google" id="ProtNLM"/>
    </source>
</evidence>
<dbReference type="Gene3D" id="3.80.10.10">
    <property type="entry name" value="Ribonuclease Inhibitor"/>
    <property type="match status" value="1"/>
</dbReference>
<dbReference type="EMBL" id="CAJPDS010000008">
    <property type="protein sequence ID" value="CAF9909561.1"/>
    <property type="molecule type" value="Genomic_DNA"/>
</dbReference>
<name>A0A8H3EVD0_9LECA</name>
<sequence length="646" mass="72689">MLSSPGIFSPILNAHNDAADEAPCSAGQVYDPDLGGYRPQRFSLASTGTSISWNPFDINPGSPRSSTSSYASIASLSSIYSTGQTPPPFLNGSSKHSSYTTQQRLRSTAPPTPVFQRLPPAIYDCILVQLRAFHEEASSLSCQTCCLRDLASLALVSRKWDKAVRPRLYEKIHIVGNDAPLQLKKYKMKSGVRLKLLRRTLRERRVLAQYVVEFKPPRLHPDTELQGKDIIDRVASIVMCCPNLERLVGFYPIYNHEFDRLTYALSTRRKLKEHMWIMGENSAITRRSLKQLPPGLMDYEQVDSFLRYHQSWTSLTTLFLHSHNSGILERDVFSTVLHQLPSLQHLSISNFDIDDFDDIILQDLPPLQSLRLQDLQGVTYRGLSDFARSPSSQSVRSLSLVHLDIAYLSTITNLLLYLQSLTRFTLVQESSPLTEPDELIFQPIVASRTLSYLHWDILRPGPANANLASSIRANGFPALRTIRAPSDHDGLLQSLCRPRATIVLPSDKYSKAYRLAAAASTTSPSRTPLSLNLFEARKAAQQRIDERKKQVSFRVTVEEEGEVIEYYDFEDFVGTIGSRITYSLEPDVAGSDDALIDVGDLMGGAREASPRDGCTGLWNAANPSGKKWWCHTERWRYRVEDVGRFF</sequence>
<gene>
    <name evidence="2" type="ORF">HETSPECPRED_009459</name>
</gene>
<evidence type="ECO:0000313" key="2">
    <source>
        <dbReference type="EMBL" id="CAF9909561.1"/>
    </source>
</evidence>
<dbReference type="AlphaFoldDB" id="A0A8H3EVD0"/>
<accession>A0A8H3EVD0</accession>
<proteinExistence type="predicted"/>
<evidence type="ECO:0000256" key="1">
    <source>
        <dbReference type="SAM" id="MobiDB-lite"/>
    </source>
</evidence>
<dbReference type="OrthoDB" id="3210378at2759"/>
<evidence type="ECO:0000313" key="3">
    <source>
        <dbReference type="Proteomes" id="UP000664521"/>
    </source>
</evidence>
<protein>
    <recommendedName>
        <fullName evidence="4">F-box domain-containing protein</fullName>
    </recommendedName>
</protein>
<dbReference type="InterPro" id="IPR032675">
    <property type="entry name" value="LRR_dom_sf"/>
</dbReference>
<dbReference type="SUPFAM" id="SSF52047">
    <property type="entry name" value="RNI-like"/>
    <property type="match status" value="1"/>
</dbReference>
<keyword evidence="3" id="KW-1185">Reference proteome</keyword>
<organism evidence="2 3">
    <name type="scientific">Heterodermia speciosa</name>
    <dbReference type="NCBI Taxonomy" id="116794"/>
    <lineage>
        <taxon>Eukaryota</taxon>
        <taxon>Fungi</taxon>
        <taxon>Dikarya</taxon>
        <taxon>Ascomycota</taxon>
        <taxon>Pezizomycotina</taxon>
        <taxon>Lecanoromycetes</taxon>
        <taxon>OSLEUM clade</taxon>
        <taxon>Lecanoromycetidae</taxon>
        <taxon>Caliciales</taxon>
        <taxon>Physciaceae</taxon>
        <taxon>Heterodermia</taxon>
    </lineage>
</organism>
<dbReference type="Proteomes" id="UP000664521">
    <property type="component" value="Unassembled WGS sequence"/>
</dbReference>
<reference evidence="2" key="1">
    <citation type="submission" date="2021-03" db="EMBL/GenBank/DDBJ databases">
        <authorList>
            <person name="Tagirdzhanova G."/>
        </authorList>
    </citation>
    <scope>NUCLEOTIDE SEQUENCE</scope>
</reference>
<feature type="region of interest" description="Disordered" evidence="1">
    <location>
        <begin position="90"/>
        <end position="111"/>
    </location>
</feature>